<dbReference type="PROSITE" id="PS00028">
    <property type="entry name" value="ZINC_FINGER_C2H2_1"/>
    <property type="match status" value="1"/>
</dbReference>
<dbReference type="OrthoDB" id="5834219at2759"/>
<gene>
    <name evidence="4" type="ORF">WR25_17381</name>
</gene>
<reference evidence="4 5" key="1">
    <citation type="journal article" date="2017" name="Curr. Biol.">
        <title>Genome architecture and evolution of a unichromosomal asexual nematode.</title>
        <authorList>
            <person name="Fradin H."/>
            <person name="Zegar C."/>
            <person name="Gutwein M."/>
            <person name="Lucas J."/>
            <person name="Kovtun M."/>
            <person name="Corcoran D."/>
            <person name="Baugh L.R."/>
            <person name="Kiontke K."/>
            <person name="Gunsalus K."/>
            <person name="Fitch D.H."/>
            <person name="Piano F."/>
        </authorList>
    </citation>
    <scope>NUCLEOTIDE SEQUENCE [LARGE SCALE GENOMIC DNA]</scope>
    <source>
        <strain evidence="4">PF1309</strain>
    </source>
</reference>
<evidence type="ECO:0000313" key="4">
    <source>
        <dbReference type="EMBL" id="PAV59920.1"/>
    </source>
</evidence>
<accession>A0A2A2JDV5</accession>
<evidence type="ECO:0000256" key="1">
    <source>
        <dbReference type="PROSITE-ProRule" id="PRU00042"/>
    </source>
</evidence>
<dbReference type="Proteomes" id="UP000218231">
    <property type="component" value="Unassembled WGS sequence"/>
</dbReference>
<dbReference type="GO" id="GO:0008270">
    <property type="term" value="F:zinc ion binding"/>
    <property type="evidence" value="ECO:0007669"/>
    <property type="project" value="UniProtKB-KW"/>
</dbReference>
<dbReference type="InterPro" id="IPR013087">
    <property type="entry name" value="Znf_C2H2_type"/>
</dbReference>
<feature type="compositionally biased region" description="Polar residues" evidence="2">
    <location>
        <begin position="95"/>
        <end position="107"/>
    </location>
</feature>
<keyword evidence="1" id="KW-0862">Zinc</keyword>
<proteinExistence type="predicted"/>
<organism evidence="4 5">
    <name type="scientific">Diploscapter pachys</name>
    <dbReference type="NCBI Taxonomy" id="2018661"/>
    <lineage>
        <taxon>Eukaryota</taxon>
        <taxon>Metazoa</taxon>
        <taxon>Ecdysozoa</taxon>
        <taxon>Nematoda</taxon>
        <taxon>Chromadorea</taxon>
        <taxon>Rhabditida</taxon>
        <taxon>Rhabditina</taxon>
        <taxon>Rhabditomorpha</taxon>
        <taxon>Rhabditoidea</taxon>
        <taxon>Rhabditidae</taxon>
        <taxon>Diploscapter</taxon>
    </lineage>
</organism>
<feature type="region of interest" description="Disordered" evidence="2">
    <location>
        <begin position="337"/>
        <end position="362"/>
    </location>
</feature>
<dbReference type="PROSITE" id="PS50157">
    <property type="entry name" value="ZINC_FINGER_C2H2_2"/>
    <property type="match status" value="1"/>
</dbReference>
<feature type="region of interest" description="Disordered" evidence="2">
    <location>
        <begin position="57"/>
        <end position="139"/>
    </location>
</feature>
<dbReference type="AlphaFoldDB" id="A0A2A2JDV5"/>
<protein>
    <recommendedName>
        <fullName evidence="3">C2H2-type domain-containing protein</fullName>
    </recommendedName>
</protein>
<evidence type="ECO:0000313" key="5">
    <source>
        <dbReference type="Proteomes" id="UP000218231"/>
    </source>
</evidence>
<name>A0A2A2JDV5_9BILA</name>
<keyword evidence="1" id="KW-0863">Zinc-finger</keyword>
<evidence type="ECO:0000256" key="2">
    <source>
        <dbReference type="SAM" id="MobiDB-lite"/>
    </source>
</evidence>
<keyword evidence="1" id="KW-0479">Metal-binding</keyword>
<keyword evidence="5" id="KW-1185">Reference proteome</keyword>
<feature type="compositionally biased region" description="Basic residues" evidence="2">
    <location>
        <begin position="81"/>
        <end position="91"/>
    </location>
</feature>
<dbReference type="InterPro" id="IPR036236">
    <property type="entry name" value="Znf_C2H2_sf"/>
</dbReference>
<dbReference type="STRING" id="2018661.A0A2A2JDV5"/>
<evidence type="ECO:0000259" key="3">
    <source>
        <dbReference type="PROSITE" id="PS50157"/>
    </source>
</evidence>
<feature type="compositionally biased region" description="Basic and acidic residues" evidence="2">
    <location>
        <begin position="337"/>
        <end position="353"/>
    </location>
</feature>
<comment type="caution">
    <text evidence="4">The sequence shown here is derived from an EMBL/GenBank/DDBJ whole genome shotgun (WGS) entry which is preliminary data.</text>
</comment>
<dbReference type="SUPFAM" id="SSF57667">
    <property type="entry name" value="beta-beta-alpha zinc fingers"/>
    <property type="match status" value="1"/>
</dbReference>
<feature type="domain" description="C2H2-type" evidence="3">
    <location>
        <begin position="276"/>
        <end position="299"/>
    </location>
</feature>
<dbReference type="EMBL" id="LIAE01010491">
    <property type="protein sequence ID" value="PAV59920.1"/>
    <property type="molecule type" value="Genomic_DNA"/>
</dbReference>
<feature type="compositionally biased region" description="Low complexity" evidence="2">
    <location>
        <begin position="115"/>
        <end position="125"/>
    </location>
</feature>
<sequence>MYLLLNLKDENSLSHVVNLLFANGYSAITLGQAIESLCPSCCETSGMGKPYVPQRGNDVSSIIFGQDPSSSSPSPRERGGHRMHGSSHYRRLPQINISTVGNSTNGSAPGAPGVSSQSSATSSGSLTKGELVQSHDIPTQEREEVVFDNGEYSASELIVAVAEMKQENSMDDRDSPIDVEDDSFNVHQALEMLGHQATSGATTPSYEPGKKRRRLGTITTTAQSLDGQTITEEIIISPEAFQCQVCKKSISRTGQYANLINHLSRHAKLHAQKKQYACPVCSSSFSRRYLCVSHIKDVHPHVTEVNPIDYSDELKEEYRTLLEVCFPMMEQYRRPVKRDDHVETQQVAQHHEEYEQEENSGI</sequence>
<dbReference type="SMART" id="SM00355">
    <property type="entry name" value="ZnF_C2H2"/>
    <property type="match status" value="2"/>
</dbReference>
<dbReference type="Gene3D" id="3.30.160.60">
    <property type="entry name" value="Classic Zinc Finger"/>
    <property type="match status" value="1"/>
</dbReference>